<organism evidence="2 3">
    <name type="scientific">Mariniflexile fucanivorans</name>
    <dbReference type="NCBI Taxonomy" id="264023"/>
    <lineage>
        <taxon>Bacteria</taxon>
        <taxon>Pseudomonadati</taxon>
        <taxon>Bacteroidota</taxon>
        <taxon>Flavobacteriia</taxon>
        <taxon>Flavobacteriales</taxon>
        <taxon>Flavobacteriaceae</taxon>
        <taxon>Mariniflexile</taxon>
    </lineage>
</organism>
<dbReference type="Gene3D" id="2.30.30.40">
    <property type="entry name" value="SH3 Domains"/>
    <property type="match status" value="1"/>
</dbReference>
<protein>
    <recommendedName>
        <fullName evidence="4">SH3 domain-containing protein</fullName>
    </recommendedName>
</protein>
<keyword evidence="1" id="KW-0732">Signal</keyword>
<evidence type="ECO:0000313" key="3">
    <source>
        <dbReference type="Proteomes" id="UP000295455"/>
    </source>
</evidence>
<evidence type="ECO:0000256" key="1">
    <source>
        <dbReference type="SAM" id="SignalP"/>
    </source>
</evidence>
<dbReference type="OrthoDB" id="7054664at2"/>
<evidence type="ECO:0008006" key="4">
    <source>
        <dbReference type="Google" id="ProtNLM"/>
    </source>
</evidence>
<dbReference type="RefSeq" id="WP_132215256.1">
    <property type="nucleotide sequence ID" value="NZ_OX156936.1"/>
</dbReference>
<dbReference type="AlphaFoldDB" id="A0A4R1RMQ7"/>
<gene>
    <name evidence="2" type="ORF">EV196_102129</name>
</gene>
<comment type="caution">
    <text evidence="2">The sequence shown here is derived from an EMBL/GenBank/DDBJ whole genome shotgun (WGS) entry which is preliminary data.</text>
</comment>
<dbReference type="Proteomes" id="UP000295455">
    <property type="component" value="Unassembled WGS sequence"/>
</dbReference>
<name>A0A4R1RMQ7_9FLAO</name>
<dbReference type="EMBL" id="SLUP01000002">
    <property type="protein sequence ID" value="TCL67573.1"/>
    <property type="molecule type" value="Genomic_DNA"/>
</dbReference>
<feature type="chain" id="PRO_5020501035" description="SH3 domain-containing protein" evidence="1">
    <location>
        <begin position="22"/>
        <end position="228"/>
    </location>
</feature>
<sequence length="228" mass="26391">MKQVFTLILLLYFSNSFGQFAIVNDKDNVVNVREDGVQNSKVIDKLQNGHLIYCFENKGDWTNIDYENKGKELNGYVYSNIYKLISSFPALTISEKSENLITLKNDTIEVIISQSKFDKKKHVFKYVKDYTTQIELIDNKRYWGLDGGMPKTQFEKISIKIGHKYITLPKFALDGLYEPNIYTAEVNYDNVTGTFYIQTMNSDGAGGYLVMWKIEKGIYKERFVVHGF</sequence>
<feature type="signal peptide" evidence="1">
    <location>
        <begin position="1"/>
        <end position="21"/>
    </location>
</feature>
<evidence type="ECO:0000313" key="2">
    <source>
        <dbReference type="EMBL" id="TCL67573.1"/>
    </source>
</evidence>
<accession>A0A4R1RMQ7</accession>
<reference evidence="2 3" key="1">
    <citation type="submission" date="2019-03" db="EMBL/GenBank/DDBJ databases">
        <title>Genomic Encyclopedia of Type Strains, Phase IV (KMG-IV): sequencing the most valuable type-strain genomes for metagenomic binning, comparative biology and taxonomic classification.</title>
        <authorList>
            <person name="Goeker M."/>
        </authorList>
    </citation>
    <scope>NUCLEOTIDE SEQUENCE [LARGE SCALE GENOMIC DNA]</scope>
    <source>
        <strain evidence="2 3">DSM 18792</strain>
    </source>
</reference>
<keyword evidence="3" id="KW-1185">Reference proteome</keyword>
<proteinExistence type="predicted"/>